<proteinExistence type="predicted"/>
<dbReference type="InterPro" id="IPR050235">
    <property type="entry name" value="CK1_Ser-Thr_kinase"/>
</dbReference>
<reference evidence="1 2" key="1">
    <citation type="submission" date="2018-08" db="EMBL/GenBank/DDBJ databases">
        <authorList>
            <person name="Laetsch R D."/>
            <person name="Stevens L."/>
            <person name="Kumar S."/>
            <person name="Blaxter L. M."/>
        </authorList>
    </citation>
    <scope>NUCLEOTIDE SEQUENCE [LARGE SCALE GENOMIC DNA]</scope>
</reference>
<dbReference type="OrthoDB" id="5874151at2759"/>
<keyword evidence="2" id="KW-1185">Reference proteome</keyword>
<dbReference type="InterPro" id="IPR011009">
    <property type="entry name" value="Kinase-like_dom_sf"/>
</dbReference>
<gene>
    <name evidence="1" type="ORF">NAV_LOCUS8345</name>
</gene>
<dbReference type="Proteomes" id="UP000276991">
    <property type="component" value="Unassembled WGS sequence"/>
</dbReference>
<dbReference type="PANTHER" id="PTHR11909">
    <property type="entry name" value="CASEIN KINASE-RELATED"/>
    <property type="match status" value="1"/>
</dbReference>
<protein>
    <recommendedName>
        <fullName evidence="3">Protein kinase domain-containing protein</fullName>
    </recommendedName>
</protein>
<evidence type="ECO:0000313" key="1">
    <source>
        <dbReference type="EMBL" id="VBB33554.1"/>
    </source>
</evidence>
<dbReference type="AlphaFoldDB" id="A0A498STU3"/>
<accession>A0A498STU3</accession>
<name>A0A498STU3_ACAVI</name>
<dbReference type="SUPFAM" id="SSF56112">
    <property type="entry name" value="Protein kinase-like (PK-like)"/>
    <property type="match status" value="1"/>
</dbReference>
<dbReference type="STRING" id="6277.A0A498STU3"/>
<dbReference type="EMBL" id="UPTC01002499">
    <property type="protein sequence ID" value="VBB33554.1"/>
    <property type="molecule type" value="Genomic_DNA"/>
</dbReference>
<dbReference type="Gene3D" id="1.10.510.10">
    <property type="entry name" value="Transferase(Phosphotransferase) domain 1"/>
    <property type="match status" value="1"/>
</dbReference>
<sequence length="131" mass="14744">MPRTNTLFRGTIRYCSANTHTRNEQGRPDDLWSMVYVLVEMRGPLPWGNIRFSDPYDWEEPATNTISSIRKGLTYVSRTLSRIRSHTPTSIDIISEPKSTTSGTTTSLATSEAISEDLFTSADFESNETGF</sequence>
<organism evidence="1 2">
    <name type="scientific">Acanthocheilonema viteae</name>
    <name type="common">Filarial nematode worm</name>
    <name type="synonym">Dipetalonema viteae</name>
    <dbReference type="NCBI Taxonomy" id="6277"/>
    <lineage>
        <taxon>Eukaryota</taxon>
        <taxon>Metazoa</taxon>
        <taxon>Ecdysozoa</taxon>
        <taxon>Nematoda</taxon>
        <taxon>Chromadorea</taxon>
        <taxon>Rhabditida</taxon>
        <taxon>Spirurina</taxon>
        <taxon>Spiruromorpha</taxon>
        <taxon>Filarioidea</taxon>
        <taxon>Onchocercidae</taxon>
        <taxon>Acanthocheilonema</taxon>
    </lineage>
</organism>
<evidence type="ECO:0000313" key="2">
    <source>
        <dbReference type="Proteomes" id="UP000276991"/>
    </source>
</evidence>
<evidence type="ECO:0008006" key="3">
    <source>
        <dbReference type="Google" id="ProtNLM"/>
    </source>
</evidence>